<keyword evidence="2" id="KW-0812">Transmembrane</keyword>
<dbReference type="EMBL" id="CP091511">
    <property type="protein sequence ID" value="UOO90144.1"/>
    <property type="molecule type" value="Genomic_DNA"/>
</dbReference>
<evidence type="ECO:0000256" key="1">
    <source>
        <dbReference type="ARBA" id="ARBA00022481"/>
    </source>
</evidence>
<sequence length="145" mass="16355">MAYQNHTIFVATLGFTLLESMVVVAIITILAVIVAPTYHQHVLNARLKNAKTTLVADAQYLERYYAQNARFTKNATTWPILPYLSTEYFNISFKGTARGAAANTYRLQAVAKDTVEEPRYLTIDQNHTIQECEKIGSSTRCYSPE</sequence>
<dbReference type="NCBIfam" id="TIGR02532">
    <property type="entry name" value="IV_pilin_GFxxxE"/>
    <property type="match status" value="1"/>
</dbReference>
<name>A0ABY4E2Z1_9NEIS</name>
<dbReference type="InterPro" id="IPR000983">
    <property type="entry name" value="Bac_GSPG_pilin"/>
</dbReference>
<dbReference type="InterPro" id="IPR012902">
    <property type="entry name" value="N_methyl_site"/>
</dbReference>
<feature type="transmembrane region" description="Helical" evidence="2">
    <location>
        <begin position="20"/>
        <end position="38"/>
    </location>
</feature>
<dbReference type="Gene3D" id="3.30.700.50">
    <property type="match status" value="1"/>
</dbReference>
<evidence type="ECO:0000313" key="4">
    <source>
        <dbReference type="Proteomes" id="UP000832011"/>
    </source>
</evidence>
<keyword evidence="2" id="KW-0472">Membrane</keyword>
<dbReference type="PANTHER" id="PTHR30093">
    <property type="entry name" value="GENERAL SECRETION PATHWAY PROTEIN G"/>
    <property type="match status" value="1"/>
</dbReference>
<dbReference type="InterPro" id="IPR045584">
    <property type="entry name" value="Pilin-like"/>
</dbReference>
<gene>
    <name evidence="3" type="ORF">LVJ82_03915</name>
</gene>
<accession>A0ABY4E2Z1</accession>
<evidence type="ECO:0000256" key="2">
    <source>
        <dbReference type="SAM" id="Phobius"/>
    </source>
</evidence>
<reference evidence="3 4" key="1">
    <citation type="journal article" date="2022" name="Res Sq">
        <title>Evolution of multicellular longitudinally dividing oral cavity symbionts (Neisseriaceae).</title>
        <authorList>
            <person name="Nyongesa S."/>
            <person name="Weber P."/>
            <person name="Bernet E."/>
            <person name="Pullido F."/>
            <person name="Nieckarz M."/>
            <person name="Delaby M."/>
            <person name="Nieves C."/>
            <person name="Viehboeck T."/>
            <person name="Krause N."/>
            <person name="Rivera-Millot A."/>
            <person name="Nakamura A."/>
            <person name="Vischer N."/>
            <person name="VanNieuwenhze M."/>
            <person name="Brun Y."/>
            <person name="Cava F."/>
            <person name="Bulgheresi S."/>
            <person name="Veyrier F."/>
        </authorList>
    </citation>
    <scope>NUCLEOTIDE SEQUENCE [LARGE SCALE GENOMIC DNA]</scope>
    <source>
        <strain evidence="3 4">SN4</strain>
    </source>
</reference>
<dbReference type="SUPFAM" id="SSF54523">
    <property type="entry name" value="Pili subunits"/>
    <property type="match status" value="1"/>
</dbReference>
<keyword evidence="2" id="KW-1133">Transmembrane helix</keyword>
<dbReference type="PRINTS" id="PR00813">
    <property type="entry name" value="BCTERIALGSPG"/>
</dbReference>
<dbReference type="Proteomes" id="UP000832011">
    <property type="component" value="Chromosome"/>
</dbReference>
<evidence type="ECO:0000313" key="3">
    <source>
        <dbReference type="EMBL" id="UOO90144.1"/>
    </source>
</evidence>
<organism evidence="3 4">
    <name type="scientific">Vitreoscilla massiliensis</name>
    <dbReference type="NCBI Taxonomy" id="1689272"/>
    <lineage>
        <taxon>Bacteria</taxon>
        <taxon>Pseudomonadati</taxon>
        <taxon>Pseudomonadota</taxon>
        <taxon>Betaproteobacteria</taxon>
        <taxon>Neisseriales</taxon>
        <taxon>Neisseriaceae</taxon>
        <taxon>Vitreoscilla</taxon>
    </lineage>
</organism>
<proteinExistence type="predicted"/>
<keyword evidence="4" id="KW-1185">Reference proteome</keyword>
<dbReference type="InterPro" id="IPR031982">
    <property type="entry name" value="PilE-like"/>
</dbReference>
<dbReference type="RefSeq" id="WP_159061415.1">
    <property type="nucleotide sequence ID" value="NZ_CABKVG010000008.1"/>
</dbReference>
<protein>
    <submittedName>
        <fullName evidence="3">Prepilin-type N-terminal cleavage/methylation domain-containing protein</fullName>
    </submittedName>
</protein>
<dbReference type="PANTHER" id="PTHR30093:SF47">
    <property type="entry name" value="TYPE IV PILUS NON-CORE MINOR PILIN PILE"/>
    <property type="match status" value="1"/>
</dbReference>
<dbReference type="Pfam" id="PF16732">
    <property type="entry name" value="ComP_DUS"/>
    <property type="match status" value="1"/>
</dbReference>
<keyword evidence="1" id="KW-0488">Methylation</keyword>